<sequence>MHIPPVRHHRAVRPLVPPEPTDVCPGCGSVLVTMTGDGAGSEAGEAPAHPGASASCTRLFETTLRGLREESAADAGAAATVALADAAYDAQHPVPGDAARAADAVARLAGALGGERGTPGTAAPPVWRTTIADVAADLDVIDLPVLVDAWARAVHQDWCSVGSRR</sequence>
<dbReference type="Pfam" id="PF19371">
    <property type="entry name" value="DUF5946"/>
    <property type="match status" value="1"/>
</dbReference>
<evidence type="ECO:0000313" key="2">
    <source>
        <dbReference type="Proteomes" id="UP001499924"/>
    </source>
</evidence>
<accession>A0ABP6PMM5</accession>
<keyword evidence="2" id="KW-1185">Reference proteome</keyword>
<name>A0ABP6PMM5_9ACTN</name>
<gene>
    <name evidence="1" type="ORF">GCM10010531_39210</name>
</gene>
<protein>
    <submittedName>
        <fullName evidence="1">Uncharacterized protein</fullName>
    </submittedName>
</protein>
<proteinExistence type="predicted"/>
<reference evidence="2" key="1">
    <citation type="journal article" date="2019" name="Int. J. Syst. Evol. Microbiol.">
        <title>The Global Catalogue of Microorganisms (GCM) 10K type strain sequencing project: providing services to taxonomists for standard genome sequencing and annotation.</title>
        <authorList>
            <consortium name="The Broad Institute Genomics Platform"/>
            <consortium name="The Broad Institute Genome Sequencing Center for Infectious Disease"/>
            <person name="Wu L."/>
            <person name="Ma J."/>
        </authorList>
    </citation>
    <scope>NUCLEOTIDE SEQUENCE [LARGE SCALE GENOMIC DNA]</scope>
    <source>
        <strain evidence="2">JCM 15614</strain>
    </source>
</reference>
<dbReference type="EMBL" id="BAAAVV010000013">
    <property type="protein sequence ID" value="GAA3181152.1"/>
    <property type="molecule type" value="Genomic_DNA"/>
</dbReference>
<comment type="caution">
    <text evidence="1">The sequence shown here is derived from an EMBL/GenBank/DDBJ whole genome shotgun (WGS) entry which is preliminary data.</text>
</comment>
<organism evidence="1 2">
    <name type="scientific">Blastococcus jejuensis</name>
    <dbReference type="NCBI Taxonomy" id="351224"/>
    <lineage>
        <taxon>Bacteria</taxon>
        <taxon>Bacillati</taxon>
        <taxon>Actinomycetota</taxon>
        <taxon>Actinomycetes</taxon>
        <taxon>Geodermatophilales</taxon>
        <taxon>Geodermatophilaceae</taxon>
        <taxon>Blastococcus</taxon>
    </lineage>
</organism>
<dbReference type="Proteomes" id="UP001499924">
    <property type="component" value="Unassembled WGS sequence"/>
</dbReference>
<dbReference type="InterPro" id="IPR045990">
    <property type="entry name" value="DUF5946"/>
</dbReference>
<evidence type="ECO:0000313" key="1">
    <source>
        <dbReference type="EMBL" id="GAA3181152.1"/>
    </source>
</evidence>